<evidence type="ECO:0000256" key="10">
    <source>
        <dbReference type="ARBA" id="ARBA00023136"/>
    </source>
</evidence>
<comment type="caution">
    <text evidence="15">The sequence shown here is derived from an EMBL/GenBank/DDBJ whole genome shotgun (WGS) entry which is preliminary data.</text>
</comment>
<keyword evidence="6 12" id="KW-0645">Protease</keyword>
<dbReference type="NCBIfam" id="TIGR02227">
    <property type="entry name" value="sigpep_I_bact"/>
    <property type="match status" value="1"/>
</dbReference>
<evidence type="ECO:0000259" key="14">
    <source>
        <dbReference type="Pfam" id="PF10502"/>
    </source>
</evidence>
<evidence type="ECO:0000313" key="15">
    <source>
        <dbReference type="EMBL" id="GGE65745.1"/>
    </source>
</evidence>
<feature type="active site" evidence="11">
    <location>
        <position position="35"/>
    </location>
</feature>
<dbReference type="FunFam" id="2.10.109.10:FF:000008">
    <property type="entry name" value="Signal peptidase I"/>
    <property type="match status" value="1"/>
</dbReference>
<dbReference type="InterPro" id="IPR019756">
    <property type="entry name" value="Pept_S26A_signal_pept_1_Ser-AS"/>
</dbReference>
<name>A0A917APY4_9BACI</name>
<feature type="domain" description="Peptidase S26" evidence="14">
    <location>
        <begin position="4"/>
        <end position="171"/>
    </location>
</feature>
<dbReference type="PRINTS" id="PR00727">
    <property type="entry name" value="LEADERPTASE"/>
</dbReference>
<dbReference type="Proteomes" id="UP000605259">
    <property type="component" value="Unassembled WGS sequence"/>
</dbReference>
<dbReference type="InterPro" id="IPR019533">
    <property type="entry name" value="Peptidase_S26"/>
</dbReference>
<keyword evidence="9" id="KW-1133">Transmembrane helix</keyword>
<evidence type="ECO:0000256" key="4">
    <source>
        <dbReference type="ARBA" id="ARBA00013208"/>
    </source>
</evidence>
<evidence type="ECO:0000313" key="16">
    <source>
        <dbReference type="Proteomes" id="UP000605259"/>
    </source>
</evidence>
<keyword evidence="16" id="KW-1185">Reference proteome</keyword>
<dbReference type="EMBL" id="BMFK01000001">
    <property type="protein sequence ID" value="GGE65745.1"/>
    <property type="molecule type" value="Genomic_DNA"/>
</dbReference>
<evidence type="ECO:0000256" key="8">
    <source>
        <dbReference type="ARBA" id="ARBA00022801"/>
    </source>
</evidence>
<keyword evidence="5" id="KW-1003">Cell membrane</keyword>
<evidence type="ECO:0000256" key="5">
    <source>
        <dbReference type="ARBA" id="ARBA00022475"/>
    </source>
</evidence>
<dbReference type="PANTHER" id="PTHR43390:SF8">
    <property type="entry name" value="SIGNAL PEPTIDASE I"/>
    <property type="match status" value="1"/>
</dbReference>
<keyword evidence="7" id="KW-0812">Transmembrane</keyword>
<accession>A0A917APY4</accession>
<evidence type="ECO:0000256" key="12">
    <source>
        <dbReference type="RuleBase" id="RU003993"/>
    </source>
</evidence>
<evidence type="ECO:0000256" key="1">
    <source>
        <dbReference type="ARBA" id="ARBA00000677"/>
    </source>
</evidence>
<dbReference type="PANTHER" id="PTHR43390">
    <property type="entry name" value="SIGNAL PEPTIDASE I"/>
    <property type="match status" value="1"/>
</dbReference>
<dbReference type="InterPro" id="IPR019757">
    <property type="entry name" value="Pept_S26A_signal_pept_1_Lys-AS"/>
</dbReference>
<proteinExistence type="inferred from homology"/>
<reference evidence="15" key="1">
    <citation type="journal article" date="2014" name="Int. J. Syst. Evol. Microbiol.">
        <title>Complete genome sequence of Corynebacterium casei LMG S-19264T (=DSM 44701T), isolated from a smear-ripened cheese.</title>
        <authorList>
            <consortium name="US DOE Joint Genome Institute (JGI-PGF)"/>
            <person name="Walter F."/>
            <person name="Albersmeier A."/>
            <person name="Kalinowski J."/>
            <person name="Ruckert C."/>
        </authorList>
    </citation>
    <scope>NUCLEOTIDE SEQUENCE</scope>
    <source>
        <strain evidence="15">CGMCC 1.12698</strain>
    </source>
</reference>
<dbReference type="EC" id="3.4.21.89" evidence="4 12"/>
<sequence length="180" mass="20510">MSKMWEWIKVAIIAFLTVVLIRTFLWAPILVDGVSMMPTLHNENRVIVDKLSYQFGEPNRFDIIVFRATENKNYIKRVIGLPGDHIAYKSDTLYLNGEPCDEPYLAEYKKKQSNGSFTSDFTLEHLPGGYKVVPEGHLFVLGDNRRFSKDSRTIGVIPMDVVIGGVDVIYWPLDEVGIVK</sequence>
<dbReference type="InterPro" id="IPR019758">
    <property type="entry name" value="Pept_S26A_signal_pept_1_CS"/>
</dbReference>
<comment type="catalytic activity">
    <reaction evidence="1 12">
        <text>Cleavage of hydrophobic, N-terminal signal or leader sequences from secreted and periplasmic proteins.</text>
        <dbReference type="EC" id="3.4.21.89"/>
    </reaction>
</comment>
<dbReference type="Pfam" id="PF10502">
    <property type="entry name" value="Peptidase_S26"/>
    <property type="match status" value="1"/>
</dbReference>
<comment type="similarity">
    <text evidence="3 13">Belongs to the peptidase S26 family.</text>
</comment>
<dbReference type="AlphaFoldDB" id="A0A917APY4"/>
<dbReference type="RefSeq" id="WP_188387733.1">
    <property type="nucleotide sequence ID" value="NZ_BMFK01000001.1"/>
</dbReference>
<protein>
    <recommendedName>
        <fullName evidence="4 12">Signal peptidase I</fullName>
        <ecNumber evidence="4 12">3.4.21.89</ecNumber>
    </recommendedName>
</protein>
<dbReference type="CDD" id="cd06530">
    <property type="entry name" value="S26_SPase_I"/>
    <property type="match status" value="1"/>
</dbReference>
<evidence type="ECO:0000256" key="6">
    <source>
        <dbReference type="ARBA" id="ARBA00022670"/>
    </source>
</evidence>
<evidence type="ECO:0000256" key="11">
    <source>
        <dbReference type="PIRSR" id="PIRSR600223-1"/>
    </source>
</evidence>
<evidence type="ECO:0000256" key="13">
    <source>
        <dbReference type="RuleBase" id="RU362042"/>
    </source>
</evidence>
<gene>
    <name evidence="15" type="primary">sipS</name>
    <name evidence="15" type="ORF">GCM10007140_14850</name>
</gene>
<organism evidence="15 16">
    <name type="scientific">Priestia taiwanensis</name>
    <dbReference type="NCBI Taxonomy" id="1347902"/>
    <lineage>
        <taxon>Bacteria</taxon>
        <taxon>Bacillati</taxon>
        <taxon>Bacillota</taxon>
        <taxon>Bacilli</taxon>
        <taxon>Bacillales</taxon>
        <taxon>Bacillaceae</taxon>
        <taxon>Priestia</taxon>
    </lineage>
</organism>
<dbReference type="GO" id="GO:0005886">
    <property type="term" value="C:plasma membrane"/>
    <property type="evidence" value="ECO:0007669"/>
    <property type="project" value="UniProtKB-SubCell"/>
</dbReference>
<dbReference type="PROSITE" id="PS00761">
    <property type="entry name" value="SPASE_I_3"/>
    <property type="match status" value="1"/>
</dbReference>
<dbReference type="PROSITE" id="PS00760">
    <property type="entry name" value="SPASE_I_2"/>
    <property type="match status" value="1"/>
</dbReference>
<dbReference type="GO" id="GO:0009003">
    <property type="term" value="F:signal peptidase activity"/>
    <property type="evidence" value="ECO:0007669"/>
    <property type="project" value="UniProtKB-EC"/>
</dbReference>
<feature type="active site" evidence="11">
    <location>
        <position position="76"/>
    </location>
</feature>
<evidence type="ECO:0000256" key="9">
    <source>
        <dbReference type="ARBA" id="ARBA00022989"/>
    </source>
</evidence>
<dbReference type="PROSITE" id="PS00501">
    <property type="entry name" value="SPASE_I_1"/>
    <property type="match status" value="1"/>
</dbReference>
<dbReference type="GO" id="GO:0006465">
    <property type="term" value="P:signal peptide processing"/>
    <property type="evidence" value="ECO:0007669"/>
    <property type="project" value="InterPro"/>
</dbReference>
<dbReference type="GO" id="GO:0004252">
    <property type="term" value="F:serine-type endopeptidase activity"/>
    <property type="evidence" value="ECO:0007669"/>
    <property type="project" value="InterPro"/>
</dbReference>
<evidence type="ECO:0000256" key="7">
    <source>
        <dbReference type="ARBA" id="ARBA00022692"/>
    </source>
</evidence>
<dbReference type="SUPFAM" id="SSF51306">
    <property type="entry name" value="LexA/Signal peptidase"/>
    <property type="match status" value="1"/>
</dbReference>
<keyword evidence="8 12" id="KW-0378">Hydrolase</keyword>
<dbReference type="Gene3D" id="2.10.109.10">
    <property type="entry name" value="Umud Fragment, subunit A"/>
    <property type="match status" value="1"/>
</dbReference>
<comment type="subcellular location">
    <subcellularLocation>
        <location evidence="2">Cell membrane</location>
        <topology evidence="2">Single-pass type II membrane protein</topology>
    </subcellularLocation>
    <subcellularLocation>
        <location evidence="13">Membrane</location>
        <topology evidence="13">Single-pass type II membrane protein</topology>
    </subcellularLocation>
</comment>
<dbReference type="InterPro" id="IPR000223">
    <property type="entry name" value="Pept_S26A_signal_pept_1"/>
</dbReference>
<evidence type="ECO:0000256" key="3">
    <source>
        <dbReference type="ARBA" id="ARBA00009370"/>
    </source>
</evidence>
<keyword evidence="10" id="KW-0472">Membrane</keyword>
<reference evidence="15" key="2">
    <citation type="submission" date="2020-09" db="EMBL/GenBank/DDBJ databases">
        <authorList>
            <person name="Sun Q."/>
            <person name="Zhou Y."/>
        </authorList>
    </citation>
    <scope>NUCLEOTIDE SEQUENCE</scope>
    <source>
        <strain evidence="15">CGMCC 1.12698</strain>
    </source>
</reference>
<dbReference type="InterPro" id="IPR036286">
    <property type="entry name" value="LexA/Signal_pep-like_sf"/>
</dbReference>
<evidence type="ECO:0000256" key="2">
    <source>
        <dbReference type="ARBA" id="ARBA00004401"/>
    </source>
</evidence>